<keyword evidence="5" id="KW-1185">Reference proteome</keyword>
<dbReference type="InterPro" id="IPR033113">
    <property type="entry name" value="PLA2_histidine"/>
</dbReference>
<organism evidence="4 5">
    <name type="scientific">Tegillarca granosa</name>
    <name type="common">Malaysian cockle</name>
    <name type="synonym">Anadara granosa</name>
    <dbReference type="NCBI Taxonomy" id="220873"/>
    <lineage>
        <taxon>Eukaryota</taxon>
        <taxon>Metazoa</taxon>
        <taxon>Spiralia</taxon>
        <taxon>Lophotrochozoa</taxon>
        <taxon>Mollusca</taxon>
        <taxon>Bivalvia</taxon>
        <taxon>Autobranchia</taxon>
        <taxon>Pteriomorphia</taxon>
        <taxon>Arcoida</taxon>
        <taxon>Arcoidea</taxon>
        <taxon>Arcidae</taxon>
        <taxon>Tegillarca</taxon>
    </lineage>
</organism>
<comment type="subcellular location">
    <subcellularLocation>
        <location evidence="1">Secreted</location>
    </subcellularLocation>
</comment>
<gene>
    <name evidence="4" type="ORF">KUTeg_010316</name>
</gene>
<keyword evidence="2" id="KW-0964">Secreted</keyword>
<dbReference type="Gene3D" id="1.20.90.10">
    <property type="entry name" value="Phospholipase A2 domain"/>
    <property type="match status" value="1"/>
</dbReference>
<protein>
    <recommendedName>
        <fullName evidence="3">Phospholipase A2-like central domain-containing protein</fullName>
    </recommendedName>
</protein>
<dbReference type="SUPFAM" id="SSF48619">
    <property type="entry name" value="Phospholipase A2, PLA2"/>
    <property type="match status" value="1"/>
</dbReference>
<dbReference type="InterPro" id="IPR036444">
    <property type="entry name" value="PLipase_A2_dom_sf"/>
</dbReference>
<dbReference type="Pfam" id="PF05826">
    <property type="entry name" value="Phospholip_A2_2"/>
    <property type="match status" value="1"/>
</dbReference>
<dbReference type="PROSITE" id="PS00118">
    <property type="entry name" value="PA2_HIS"/>
    <property type="match status" value="1"/>
</dbReference>
<dbReference type="PANTHER" id="PTHR12253">
    <property type="entry name" value="RH14732P"/>
    <property type="match status" value="1"/>
</dbReference>
<comment type="caution">
    <text evidence="4">The sequence shown here is derived from an EMBL/GenBank/DDBJ whole genome shotgun (WGS) entry which is preliminary data.</text>
</comment>
<dbReference type="EMBL" id="JARBDR010000440">
    <property type="protein sequence ID" value="KAJ8312943.1"/>
    <property type="molecule type" value="Genomic_DNA"/>
</dbReference>
<name>A0ABQ9FBC2_TEGGR</name>
<reference evidence="4 5" key="1">
    <citation type="submission" date="2022-12" db="EMBL/GenBank/DDBJ databases">
        <title>Chromosome-level genome of Tegillarca granosa.</title>
        <authorList>
            <person name="Kim J."/>
        </authorList>
    </citation>
    <scope>NUCLEOTIDE SEQUENCE [LARGE SCALE GENOMIC DNA]</scope>
    <source>
        <strain evidence="4">Teg-2019</strain>
        <tissue evidence="4">Adductor muscle</tissue>
    </source>
</reference>
<evidence type="ECO:0000256" key="2">
    <source>
        <dbReference type="ARBA" id="ARBA00022525"/>
    </source>
</evidence>
<accession>A0ABQ9FBC2</accession>
<proteinExistence type="predicted"/>
<sequence>MLLKCLTRGHKTFCINVVLLNVFGLHLVGEFAVKDMIEHCQTLDRKKKSLDDNLTEVPFSPEETGKPEGPSGSFAIFPGTKWCGYENIAKNESDLGEHRATDSCCRTHDHCPYFIDRWQTKYNYRNPYPWTLSYCGCDNALYNCLKEGTYCEERHWSNLWCVKKAKGYKAVAEKFPHTWGDKYNASATTASPSLVG</sequence>
<dbReference type="Proteomes" id="UP001217089">
    <property type="component" value="Unassembled WGS sequence"/>
</dbReference>
<dbReference type="InterPro" id="IPR016090">
    <property type="entry name" value="PLA2-like_dom"/>
</dbReference>
<evidence type="ECO:0000313" key="5">
    <source>
        <dbReference type="Proteomes" id="UP001217089"/>
    </source>
</evidence>
<evidence type="ECO:0000259" key="3">
    <source>
        <dbReference type="Pfam" id="PF05826"/>
    </source>
</evidence>
<evidence type="ECO:0000256" key="1">
    <source>
        <dbReference type="ARBA" id="ARBA00004613"/>
    </source>
</evidence>
<feature type="domain" description="Phospholipase A2-like central" evidence="3">
    <location>
        <begin position="76"/>
        <end position="148"/>
    </location>
</feature>
<evidence type="ECO:0000313" key="4">
    <source>
        <dbReference type="EMBL" id="KAJ8312943.1"/>
    </source>
</evidence>